<feature type="transmembrane region" description="Helical" evidence="1">
    <location>
        <begin position="27"/>
        <end position="45"/>
    </location>
</feature>
<evidence type="ECO:0000313" key="3">
    <source>
        <dbReference type="Proteomes" id="UP000016361"/>
    </source>
</evidence>
<keyword evidence="1" id="KW-0812">Transmembrane</keyword>
<evidence type="ECO:0008006" key="4">
    <source>
        <dbReference type="Google" id="ProtNLM"/>
    </source>
</evidence>
<comment type="caution">
    <text evidence="2">The sequence shown here is derived from an EMBL/GenBank/DDBJ whole genome shotgun (WGS) entry which is preliminary data.</text>
</comment>
<reference evidence="3" key="1">
    <citation type="journal article" date="2013" name="Genome Announc.">
        <title>Draft Genome Sequence of D-Branched-Chain Amino Acid Producer Lactobacillus otakiensis JCM 15040T, Isolated from a Traditional Japanese Pickle.</title>
        <authorList>
            <person name="Doi K."/>
            <person name="Mori K."/>
            <person name="Mutaguchi Y."/>
            <person name="Tashiro K."/>
            <person name="Fujino Y."/>
            <person name="Ohmori T."/>
            <person name="Kuhara S."/>
            <person name="Ohshima T."/>
        </authorList>
    </citation>
    <scope>NUCLEOTIDE SEQUENCE [LARGE SCALE GENOMIC DNA]</scope>
    <source>
        <strain evidence="3">JCM 15040</strain>
    </source>
</reference>
<feature type="transmembrane region" description="Helical" evidence="1">
    <location>
        <begin position="113"/>
        <end position="130"/>
    </location>
</feature>
<sequence length="350" mass="40281">MEFYLLQFALFLVYSTLFLFILKNRPIYYVISILHLSLLLGLRSYTVGTDTAQYVSFYNNQINFNGNGSAIYIFLEKIIWRLFGPNYHVFLFILSTITIILIVLAFSNFSRRYEFIFLNIYIFISYYFYFESFNAQRQFLAISVTMIALVLLNKNRWLLSLLLIVLATGIHSTAIIMLAAYPIKYIKKTKLNFVLVCIISAIFGLSSNQLTVFFSHLFSHYNMYTNAIGLSSRGGSFFLGLFIFFMLILGVYFSDILKDQEGSFLVFLTAIGSILYMVGMQSQLIIRVADYFLIYATISIPIVIYKVSKKFIQSKIVYLFLSATVMIAGIVILIYKLSGNLGEIIPYTLH</sequence>
<dbReference type="eggNOG" id="ENOG5032N26">
    <property type="taxonomic scope" value="Bacteria"/>
</dbReference>
<feature type="transmembrane region" description="Helical" evidence="1">
    <location>
        <begin position="6"/>
        <end position="22"/>
    </location>
</feature>
<dbReference type="STRING" id="1423780.FD05_GL000960"/>
<dbReference type="Proteomes" id="UP000016361">
    <property type="component" value="Unassembled WGS sequence"/>
</dbReference>
<feature type="transmembrane region" description="Helical" evidence="1">
    <location>
        <begin position="87"/>
        <end position="107"/>
    </location>
</feature>
<gene>
    <name evidence="2" type="ORF">LOT_2242</name>
</gene>
<dbReference type="InterPro" id="IPR049458">
    <property type="entry name" value="EpsG-like"/>
</dbReference>
<feature type="transmembrane region" description="Helical" evidence="1">
    <location>
        <begin position="316"/>
        <end position="335"/>
    </location>
</feature>
<feature type="transmembrane region" description="Helical" evidence="1">
    <location>
        <begin position="193"/>
        <end position="214"/>
    </location>
</feature>
<dbReference type="RefSeq" id="WP_020282125.1">
    <property type="nucleotide sequence ID" value="NZ_AZED01000001.1"/>
</dbReference>
<evidence type="ECO:0000313" key="2">
    <source>
        <dbReference type="EMBL" id="GAD17704.1"/>
    </source>
</evidence>
<keyword evidence="1" id="KW-1133">Transmembrane helix</keyword>
<name>S4NFB2_9LACO</name>
<dbReference type="EMBL" id="BASH01000011">
    <property type="protein sequence ID" value="GAD17704.1"/>
    <property type="molecule type" value="Genomic_DNA"/>
</dbReference>
<accession>S4NFB2</accession>
<keyword evidence="1" id="KW-0472">Membrane</keyword>
<proteinExistence type="predicted"/>
<dbReference type="Pfam" id="PF14897">
    <property type="entry name" value="EpsG"/>
    <property type="match status" value="1"/>
</dbReference>
<feature type="transmembrane region" description="Helical" evidence="1">
    <location>
        <begin position="159"/>
        <end position="181"/>
    </location>
</feature>
<organism evidence="2 3">
    <name type="scientific">Lentilactobacillus otakiensis DSM 19908 = JCM 15040</name>
    <dbReference type="NCBI Taxonomy" id="1423780"/>
    <lineage>
        <taxon>Bacteria</taxon>
        <taxon>Bacillati</taxon>
        <taxon>Bacillota</taxon>
        <taxon>Bacilli</taxon>
        <taxon>Lactobacillales</taxon>
        <taxon>Lactobacillaceae</taxon>
        <taxon>Lentilactobacillus</taxon>
    </lineage>
</organism>
<evidence type="ECO:0000256" key="1">
    <source>
        <dbReference type="SAM" id="Phobius"/>
    </source>
</evidence>
<feature type="transmembrane region" description="Helical" evidence="1">
    <location>
        <begin position="234"/>
        <end position="253"/>
    </location>
</feature>
<protein>
    <recommendedName>
        <fullName evidence="4">EpsG family protein</fullName>
    </recommendedName>
</protein>
<dbReference type="GeneID" id="301046762"/>
<feature type="transmembrane region" description="Helical" evidence="1">
    <location>
        <begin position="284"/>
        <end position="304"/>
    </location>
</feature>
<keyword evidence="3" id="KW-1185">Reference proteome</keyword>
<dbReference type="AlphaFoldDB" id="S4NFB2"/>
<feature type="transmembrane region" description="Helical" evidence="1">
    <location>
        <begin position="262"/>
        <end position="278"/>
    </location>
</feature>